<proteinExistence type="predicted"/>
<comment type="caution">
    <text evidence="1">The sequence shown here is derived from an EMBL/GenBank/DDBJ whole genome shotgun (WGS) entry which is preliminary data.</text>
</comment>
<sequence>RSLTVSPALRFSHWSTSDICGIQGAAPCPLYHYSKQSMRTARIRPPDIPLRSLSS</sequence>
<organism evidence="1 2">
    <name type="scientific">Araneus ventricosus</name>
    <name type="common">Orbweaver spider</name>
    <name type="synonym">Epeira ventricosa</name>
    <dbReference type="NCBI Taxonomy" id="182803"/>
    <lineage>
        <taxon>Eukaryota</taxon>
        <taxon>Metazoa</taxon>
        <taxon>Ecdysozoa</taxon>
        <taxon>Arthropoda</taxon>
        <taxon>Chelicerata</taxon>
        <taxon>Arachnida</taxon>
        <taxon>Araneae</taxon>
        <taxon>Araneomorphae</taxon>
        <taxon>Entelegynae</taxon>
        <taxon>Araneoidea</taxon>
        <taxon>Araneidae</taxon>
        <taxon>Araneus</taxon>
    </lineage>
</organism>
<gene>
    <name evidence="1" type="ORF">AVEN_107462_1</name>
</gene>
<dbReference type="AlphaFoldDB" id="A0A4Y1ZQ86"/>
<protein>
    <submittedName>
        <fullName evidence="1">Uncharacterized protein</fullName>
    </submittedName>
</protein>
<dbReference type="Proteomes" id="UP000499080">
    <property type="component" value="Unassembled WGS sequence"/>
</dbReference>
<name>A0A4Y1ZQ86_ARAVE</name>
<evidence type="ECO:0000313" key="1">
    <source>
        <dbReference type="EMBL" id="GBL62660.1"/>
    </source>
</evidence>
<reference evidence="1 2" key="1">
    <citation type="journal article" date="2019" name="Sci. Rep.">
        <title>Orb-weaving spider Araneus ventricosus genome elucidates the spidroin gene catalogue.</title>
        <authorList>
            <person name="Kono N."/>
            <person name="Nakamura H."/>
            <person name="Ohtoshi R."/>
            <person name="Moran D.A.P."/>
            <person name="Shinohara A."/>
            <person name="Yoshida Y."/>
            <person name="Fujiwara M."/>
            <person name="Mori M."/>
            <person name="Tomita M."/>
            <person name="Arakawa K."/>
        </authorList>
    </citation>
    <scope>NUCLEOTIDE SEQUENCE [LARGE SCALE GENOMIC DNA]</scope>
</reference>
<accession>A0A4Y1ZQ86</accession>
<feature type="non-terminal residue" evidence="1">
    <location>
        <position position="1"/>
    </location>
</feature>
<evidence type="ECO:0000313" key="2">
    <source>
        <dbReference type="Proteomes" id="UP000499080"/>
    </source>
</evidence>
<keyword evidence="2" id="KW-1185">Reference proteome</keyword>
<dbReference type="EMBL" id="BGPR01076803">
    <property type="protein sequence ID" value="GBL62660.1"/>
    <property type="molecule type" value="Genomic_DNA"/>
</dbReference>